<protein>
    <submittedName>
        <fullName evidence="1">Uncharacterized protein</fullName>
    </submittedName>
</protein>
<evidence type="ECO:0000313" key="1">
    <source>
        <dbReference type="EMBL" id="JAH63859.1"/>
    </source>
</evidence>
<reference evidence="1" key="1">
    <citation type="submission" date="2014-11" db="EMBL/GenBank/DDBJ databases">
        <authorList>
            <person name="Amaro Gonzalez C."/>
        </authorList>
    </citation>
    <scope>NUCLEOTIDE SEQUENCE</scope>
</reference>
<proteinExistence type="predicted"/>
<dbReference type="AlphaFoldDB" id="A0A0E9UDB7"/>
<reference evidence="1" key="2">
    <citation type="journal article" date="2015" name="Fish Shellfish Immunol.">
        <title>Early steps in the European eel (Anguilla anguilla)-Vibrio vulnificus interaction in the gills: Role of the RtxA13 toxin.</title>
        <authorList>
            <person name="Callol A."/>
            <person name="Pajuelo D."/>
            <person name="Ebbesson L."/>
            <person name="Teles M."/>
            <person name="MacKenzie S."/>
            <person name="Amaro C."/>
        </authorList>
    </citation>
    <scope>NUCLEOTIDE SEQUENCE</scope>
</reference>
<name>A0A0E9UDB7_ANGAN</name>
<sequence>MSAGQKYLLRAKPLNVPMRSFLKVEGVFQQHWPVVTFRLQEG</sequence>
<organism evidence="1">
    <name type="scientific">Anguilla anguilla</name>
    <name type="common">European freshwater eel</name>
    <name type="synonym">Muraena anguilla</name>
    <dbReference type="NCBI Taxonomy" id="7936"/>
    <lineage>
        <taxon>Eukaryota</taxon>
        <taxon>Metazoa</taxon>
        <taxon>Chordata</taxon>
        <taxon>Craniata</taxon>
        <taxon>Vertebrata</taxon>
        <taxon>Euteleostomi</taxon>
        <taxon>Actinopterygii</taxon>
        <taxon>Neopterygii</taxon>
        <taxon>Teleostei</taxon>
        <taxon>Anguilliformes</taxon>
        <taxon>Anguillidae</taxon>
        <taxon>Anguilla</taxon>
    </lineage>
</organism>
<accession>A0A0E9UDB7</accession>
<dbReference type="EMBL" id="GBXM01044718">
    <property type="protein sequence ID" value="JAH63859.1"/>
    <property type="molecule type" value="Transcribed_RNA"/>
</dbReference>